<dbReference type="EMBL" id="JAODUO010000978">
    <property type="protein sequence ID" value="KAK2172245.1"/>
    <property type="molecule type" value="Genomic_DNA"/>
</dbReference>
<evidence type="ECO:0000313" key="3">
    <source>
        <dbReference type="Proteomes" id="UP001209878"/>
    </source>
</evidence>
<feature type="domain" description="AP-5 complex subunit beta-1 N-terminal" evidence="1">
    <location>
        <begin position="46"/>
        <end position="111"/>
    </location>
</feature>
<proteinExistence type="predicted"/>
<keyword evidence="3" id="KW-1185">Reference proteome</keyword>
<sequence>MRNWRGDKGLQDVFSFRSDSRGYLNAKQLTEEAFVLDILQACANALCDDSVSLTTKLHLLGLLQEYTCVLLTTPASVEHAVASLLDVFTQGKPGGTTVYKGQLLVTITTILITSDCVDGRVDVVQEFVEVLLDSASQVTKSSLAQLRAATCQCLVELETCYPGILSRKLEYIYQWCHLETTSVHQSYMSLFVTVLKNVICQLSSDTDSAPEQSLTQMLCDRREPLKPFIYPKKLLGLDSASSVAPLPDHIDITALEQVVEYVLKFVDLTAPPTGVYVMRQLASIVSQTRLSPSIFHQFMSQHITSMDITMLHMTTQLQEELQDACDALQPQAIDSLSLQVQRLTQLSLILDSSLMATDQCCHLLMDGMSPLLSRVRRGTCGTTAAALYRVLVAYYTMHRDNAELQSAIEKTTVDLQKTCAALSRHTLDFLQHLDQQQKQLQQQQQLSPGRDIVVSVLSALVTEILGTVHQMALQDLSHQLRVVEMAASQSQIELGVILQVLSRVLMCRSSCKCCLEC</sequence>
<dbReference type="GO" id="GO:0016197">
    <property type="term" value="P:endosomal transport"/>
    <property type="evidence" value="ECO:0007669"/>
    <property type="project" value="InterPro"/>
</dbReference>
<dbReference type="GO" id="GO:0005765">
    <property type="term" value="C:lysosomal membrane"/>
    <property type="evidence" value="ECO:0007669"/>
    <property type="project" value="TreeGrafter"/>
</dbReference>
<protein>
    <recommendedName>
        <fullName evidence="1">AP-5 complex subunit beta-1 N-terminal domain-containing protein</fullName>
    </recommendedName>
</protein>
<dbReference type="AlphaFoldDB" id="A0AAD9KKC0"/>
<dbReference type="PANTHER" id="PTHR34033">
    <property type="entry name" value="AP-5 COMPLEX SUBUNIT BETA-1"/>
    <property type="match status" value="1"/>
</dbReference>
<reference evidence="2" key="1">
    <citation type="journal article" date="2023" name="Mol. Biol. Evol.">
        <title>Third-Generation Sequencing Reveals the Adaptive Role of the Epigenome in Three Deep-Sea Polychaetes.</title>
        <authorList>
            <person name="Perez M."/>
            <person name="Aroh O."/>
            <person name="Sun Y."/>
            <person name="Lan Y."/>
            <person name="Juniper S.K."/>
            <person name="Young C.R."/>
            <person name="Angers B."/>
            <person name="Qian P.Y."/>
        </authorList>
    </citation>
    <scope>NUCLEOTIDE SEQUENCE</scope>
    <source>
        <strain evidence="2">R07B-5</strain>
    </source>
</reference>
<gene>
    <name evidence="2" type="ORF">NP493_976g00024</name>
</gene>
<evidence type="ECO:0000313" key="2">
    <source>
        <dbReference type="EMBL" id="KAK2172245.1"/>
    </source>
</evidence>
<accession>A0AAD9KKC0</accession>
<dbReference type="Pfam" id="PF21587">
    <property type="entry name" value="AP5B1_N"/>
    <property type="match status" value="1"/>
</dbReference>
<comment type="caution">
    <text evidence="2">The sequence shown here is derived from an EMBL/GenBank/DDBJ whole genome shotgun (WGS) entry which is preliminary data.</text>
</comment>
<dbReference type="InterPro" id="IPR038741">
    <property type="entry name" value="AP5B1"/>
</dbReference>
<dbReference type="Proteomes" id="UP001209878">
    <property type="component" value="Unassembled WGS sequence"/>
</dbReference>
<evidence type="ECO:0000259" key="1">
    <source>
        <dbReference type="Pfam" id="PF21587"/>
    </source>
</evidence>
<dbReference type="InterPro" id="IPR048978">
    <property type="entry name" value="AP5B1_N"/>
</dbReference>
<dbReference type="PANTHER" id="PTHR34033:SF1">
    <property type="entry name" value="AP-5 COMPLEX SUBUNIT BETA-1"/>
    <property type="match status" value="1"/>
</dbReference>
<organism evidence="2 3">
    <name type="scientific">Ridgeia piscesae</name>
    <name type="common">Tubeworm</name>
    <dbReference type="NCBI Taxonomy" id="27915"/>
    <lineage>
        <taxon>Eukaryota</taxon>
        <taxon>Metazoa</taxon>
        <taxon>Spiralia</taxon>
        <taxon>Lophotrochozoa</taxon>
        <taxon>Annelida</taxon>
        <taxon>Polychaeta</taxon>
        <taxon>Sedentaria</taxon>
        <taxon>Canalipalpata</taxon>
        <taxon>Sabellida</taxon>
        <taxon>Siboglinidae</taxon>
        <taxon>Ridgeia</taxon>
    </lineage>
</organism>
<dbReference type="GO" id="GO:0030119">
    <property type="term" value="C:AP-type membrane coat adaptor complex"/>
    <property type="evidence" value="ECO:0007669"/>
    <property type="project" value="TreeGrafter"/>
</dbReference>
<name>A0AAD9KKC0_RIDPI</name>